<evidence type="ECO:0000313" key="3">
    <source>
        <dbReference type="Proteomes" id="UP000326565"/>
    </source>
</evidence>
<gene>
    <name evidence="2" type="ORF">BDV29DRAFT_153278</name>
</gene>
<dbReference type="InterPro" id="IPR036047">
    <property type="entry name" value="F-box-like_dom_sf"/>
</dbReference>
<evidence type="ECO:0000259" key="1">
    <source>
        <dbReference type="PROSITE" id="PS50181"/>
    </source>
</evidence>
<dbReference type="Pfam" id="PF00646">
    <property type="entry name" value="F-box"/>
    <property type="match status" value="1"/>
</dbReference>
<dbReference type="PROSITE" id="PS50181">
    <property type="entry name" value="FBOX"/>
    <property type="match status" value="1"/>
</dbReference>
<dbReference type="Proteomes" id="UP000326565">
    <property type="component" value="Unassembled WGS sequence"/>
</dbReference>
<keyword evidence="3" id="KW-1185">Reference proteome</keyword>
<protein>
    <recommendedName>
        <fullName evidence="1">F-box domain-containing protein</fullName>
    </recommendedName>
</protein>
<organism evidence="2 3">
    <name type="scientific">Aspergillus leporis</name>
    <dbReference type="NCBI Taxonomy" id="41062"/>
    <lineage>
        <taxon>Eukaryota</taxon>
        <taxon>Fungi</taxon>
        <taxon>Dikarya</taxon>
        <taxon>Ascomycota</taxon>
        <taxon>Pezizomycotina</taxon>
        <taxon>Eurotiomycetes</taxon>
        <taxon>Eurotiomycetidae</taxon>
        <taxon>Eurotiales</taxon>
        <taxon>Aspergillaceae</taxon>
        <taxon>Aspergillus</taxon>
        <taxon>Aspergillus subgen. Circumdati</taxon>
    </lineage>
</organism>
<dbReference type="InterPro" id="IPR001810">
    <property type="entry name" value="F-box_dom"/>
</dbReference>
<dbReference type="Gene3D" id="1.20.1280.50">
    <property type="match status" value="1"/>
</dbReference>
<feature type="domain" description="F-box" evidence="1">
    <location>
        <begin position="15"/>
        <end position="64"/>
    </location>
</feature>
<proteinExistence type="predicted"/>
<name>A0A5N5XBC5_9EURO</name>
<evidence type="ECO:0000313" key="2">
    <source>
        <dbReference type="EMBL" id="KAB8077981.1"/>
    </source>
</evidence>
<dbReference type="CDD" id="cd09917">
    <property type="entry name" value="F-box_SF"/>
    <property type="match status" value="1"/>
</dbReference>
<dbReference type="SUPFAM" id="SSF81383">
    <property type="entry name" value="F-box domain"/>
    <property type="match status" value="1"/>
</dbReference>
<sequence length="385" mass="43908">MDAISDYMSPNTNEHNTLCNLPEELVENIAEFLDAKTLCMLRLSCKKLYQKTVHHFGYTVLDTVVMDFSPYSLQRLVKLSEDSRLRKYPVRLIVSWTPGLWLGAWKKKFSVYLLDVKSLRDTLLLLVNCRSFEVRLQDVWEFPIYYPGPSDAIKILIEIIAETGIPVKSFSVCCDNLDQERLPVPFSEEPAFNSGWAHVENLRFDLCLKGIVAEWVLRLIILAPKLKRLTLGFRYELVANGILNRLVSAASVSGLQEITLLKAWAIRSDVLLAFLRCSSSTLRYLSLEHLQLINGTWVVILTRLRDEFPILDNVTLSWLSTGPKKVLHFPTLAGPLTNNPQGMGYLKLSQMWFQGQRKNVKVEYRGSHTRVFLDTLLRSAGDGDA</sequence>
<accession>A0A5N5XBC5</accession>
<dbReference type="EMBL" id="ML732163">
    <property type="protein sequence ID" value="KAB8077981.1"/>
    <property type="molecule type" value="Genomic_DNA"/>
</dbReference>
<dbReference type="OrthoDB" id="4402051at2759"/>
<reference evidence="2 3" key="1">
    <citation type="submission" date="2019-04" db="EMBL/GenBank/DDBJ databases">
        <title>Friends and foes A comparative genomics study of 23 Aspergillus species from section Flavi.</title>
        <authorList>
            <consortium name="DOE Joint Genome Institute"/>
            <person name="Kjaerbolling I."/>
            <person name="Vesth T."/>
            <person name="Frisvad J.C."/>
            <person name="Nybo J.L."/>
            <person name="Theobald S."/>
            <person name="Kildgaard S."/>
            <person name="Isbrandt T."/>
            <person name="Kuo A."/>
            <person name="Sato A."/>
            <person name="Lyhne E.K."/>
            <person name="Kogle M.E."/>
            <person name="Wiebenga A."/>
            <person name="Kun R.S."/>
            <person name="Lubbers R.J."/>
            <person name="Makela M.R."/>
            <person name="Barry K."/>
            <person name="Chovatia M."/>
            <person name="Clum A."/>
            <person name="Daum C."/>
            <person name="Haridas S."/>
            <person name="He G."/>
            <person name="LaButti K."/>
            <person name="Lipzen A."/>
            <person name="Mondo S."/>
            <person name="Riley R."/>
            <person name="Salamov A."/>
            <person name="Simmons B.A."/>
            <person name="Magnuson J.K."/>
            <person name="Henrissat B."/>
            <person name="Mortensen U.H."/>
            <person name="Larsen T.O."/>
            <person name="Devries R.P."/>
            <person name="Grigoriev I.V."/>
            <person name="Machida M."/>
            <person name="Baker S.E."/>
            <person name="Andersen M.R."/>
        </authorList>
    </citation>
    <scope>NUCLEOTIDE SEQUENCE [LARGE SCALE GENOMIC DNA]</scope>
    <source>
        <strain evidence="2 3">CBS 151.66</strain>
    </source>
</reference>
<dbReference type="AlphaFoldDB" id="A0A5N5XBC5"/>